<gene>
    <name evidence="6" type="ORF">WJX75_009852</name>
</gene>
<keyword evidence="7" id="KW-1185">Reference proteome</keyword>
<comment type="caution">
    <text evidence="6">The sequence shown here is derived from an EMBL/GenBank/DDBJ whole genome shotgun (WGS) entry which is preliminary data.</text>
</comment>
<dbReference type="InterPro" id="IPR042299">
    <property type="entry name" value="Ufd1-like_Nn"/>
</dbReference>
<feature type="compositionally biased region" description="Basic and acidic residues" evidence="3">
    <location>
        <begin position="188"/>
        <end position="198"/>
    </location>
</feature>
<evidence type="ECO:0000256" key="3">
    <source>
        <dbReference type="SAM" id="MobiDB-lite"/>
    </source>
</evidence>
<dbReference type="EMBL" id="JALJOT010000010">
    <property type="protein sequence ID" value="KAK9906895.1"/>
    <property type="molecule type" value="Genomic_DNA"/>
</dbReference>
<dbReference type="Pfam" id="PF24842">
    <property type="entry name" value="UFD1_N2"/>
    <property type="match status" value="1"/>
</dbReference>
<dbReference type="InterPro" id="IPR055417">
    <property type="entry name" value="UFD1_N1"/>
</dbReference>
<protein>
    <recommendedName>
        <fullName evidence="8">UFD1-domain-containing protein</fullName>
    </recommendedName>
</protein>
<dbReference type="PANTHER" id="PTHR12555">
    <property type="entry name" value="UBIQUITIN FUSION DEGRADATON PROTEIN 1"/>
    <property type="match status" value="1"/>
</dbReference>
<dbReference type="Pfam" id="PF03152">
    <property type="entry name" value="UFD1_N1"/>
    <property type="match status" value="1"/>
</dbReference>
<feature type="region of interest" description="Disordered" evidence="3">
    <location>
        <begin position="184"/>
        <end position="333"/>
    </location>
</feature>
<accession>A0ABR2YK93</accession>
<evidence type="ECO:0000313" key="6">
    <source>
        <dbReference type="EMBL" id="KAK9906895.1"/>
    </source>
</evidence>
<evidence type="ECO:0000259" key="5">
    <source>
        <dbReference type="Pfam" id="PF24842"/>
    </source>
</evidence>
<feature type="compositionally biased region" description="Low complexity" evidence="3">
    <location>
        <begin position="262"/>
        <end position="276"/>
    </location>
</feature>
<dbReference type="Gene3D" id="3.10.330.10">
    <property type="match status" value="1"/>
</dbReference>
<keyword evidence="2" id="KW-0833">Ubl conjugation pathway</keyword>
<dbReference type="Gene3D" id="2.40.40.50">
    <property type="entry name" value="Ubiquitin fusion degradation protein UFD1, N-terminal domain"/>
    <property type="match status" value="1"/>
</dbReference>
<feature type="domain" description="Ubiquitin fusion degradation protein UFD1 N-terminal subdomain 1" evidence="4">
    <location>
        <begin position="13"/>
        <end position="108"/>
    </location>
</feature>
<dbReference type="PANTHER" id="PTHR12555:SF13">
    <property type="entry name" value="UBIQUITIN RECOGNITION FACTOR IN ER-ASSOCIATED DEGRADATION PROTEIN 1"/>
    <property type="match status" value="1"/>
</dbReference>
<feature type="domain" description="Ubiquitin fusion degradation protein UFD1 N-terminal subdomain 2" evidence="5">
    <location>
        <begin position="109"/>
        <end position="184"/>
    </location>
</feature>
<evidence type="ECO:0000259" key="4">
    <source>
        <dbReference type="Pfam" id="PF03152"/>
    </source>
</evidence>
<evidence type="ECO:0000256" key="1">
    <source>
        <dbReference type="ARBA" id="ARBA00006043"/>
    </source>
</evidence>
<evidence type="ECO:0008006" key="8">
    <source>
        <dbReference type="Google" id="ProtNLM"/>
    </source>
</evidence>
<evidence type="ECO:0000256" key="2">
    <source>
        <dbReference type="ARBA" id="ARBA00022786"/>
    </source>
</evidence>
<reference evidence="6 7" key="1">
    <citation type="journal article" date="2024" name="Nat. Commun.">
        <title>Phylogenomics reveals the evolutionary origins of lichenization in chlorophyte algae.</title>
        <authorList>
            <person name="Puginier C."/>
            <person name="Libourel C."/>
            <person name="Otte J."/>
            <person name="Skaloud P."/>
            <person name="Haon M."/>
            <person name="Grisel S."/>
            <person name="Petersen M."/>
            <person name="Berrin J.G."/>
            <person name="Delaux P.M."/>
            <person name="Dal Grande F."/>
            <person name="Keller J."/>
        </authorList>
    </citation>
    <scope>NUCLEOTIDE SEQUENCE [LARGE SCALE GENOMIC DNA]</scope>
    <source>
        <strain evidence="6 7">SAG 216-7</strain>
    </source>
</reference>
<dbReference type="InterPro" id="IPR004854">
    <property type="entry name" value="Ufd1-like"/>
</dbReference>
<name>A0ABR2YK93_9CHLO</name>
<evidence type="ECO:0000313" key="7">
    <source>
        <dbReference type="Proteomes" id="UP001491310"/>
    </source>
</evidence>
<feature type="compositionally biased region" description="Basic and acidic residues" evidence="3">
    <location>
        <begin position="295"/>
        <end position="321"/>
    </location>
</feature>
<dbReference type="InterPro" id="IPR055418">
    <property type="entry name" value="UFD1_N2"/>
</dbReference>
<comment type="similarity">
    <text evidence="1">Belongs to the UFD1 family.</text>
</comment>
<organism evidence="6 7">
    <name type="scientific">Coccomyxa subellipsoidea</name>
    <dbReference type="NCBI Taxonomy" id="248742"/>
    <lineage>
        <taxon>Eukaryota</taxon>
        <taxon>Viridiplantae</taxon>
        <taxon>Chlorophyta</taxon>
        <taxon>core chlorophytes</taxon>
        <taxon>Trebouxiophyceae</taxon>
        <taxon>Trebouxiophyceae incertae sedis</taxon>
        <taxon>Coccomyxaceae</taxon>
        <taxon>Coccomyxa</taxon>
    </lineage>
</organism>
<sequence>MFGLFGGLAGGSFQAHYRCYPVSFMDKPEAETGNKIFLPSSALDRLASLHIEYPMLFKVESRGNGRSTHCGVLEFSADEGMVYMPYWMMQNLLVEEGAVVTISSATLPKGSYVKLQPHTSDFLDISNPKAVLETTLRNFSCLTKGDCICLHYNNKKYYIDIIEARPDDAISVIETDCEVDFAPPLDYVEPKREERVPEPARTADGAGPSAAPEEPEAAPEEPRFLAFVGPGRRLDGRPAVGGPPVPVVSSIGIRRPPPPAPEGSSAKGAAKSAEPGNRPGQKSGKVVFGGTGNRLLDKKLAAEKPKPAPKPEDKKEEESKFKAFTGKPRSLRD</sequence>
<dbReference type="Proteomes" id="UP001491310">
    <property type="component" value="Unassembled WGS sequence"/>
</dbReference>
<proteinExistence type="inferred from homology"/>